<dbReference type="GO" id="GO:0009228">
    <property type="term" value="P:thiamine biosynthetic process"/>
    <property type="evidence" value="ECO:0007669"/>
    <property type="project" value="UniProtKB-KW"/>
</dbReference>
<proteinExistence type="inferred from homology"/>
<feature type="binding site" evidence="1">
    <location>
        <position position="94"/>
    </location>
    <ligand>
        <name>Mg(2+)</name>
        <dbReference type="ChEBI" id="CHEBI:18420"/>
        <label>4</label>
    </ligand>
</feature>
<dbReference type="PIRSF" id="PIRSF005303">
    <property type="entry name" value="Thiam_monoph_kin"/>
    <property type="match status" value="1"/>
</dbReference>
<dbReference type="RefSeq" id="WP_184324690.1">
    <property type="nucleotide sequence ID" value="NZ_JACHLZ010000001.1"/>
</dbReference>
<sequence>MTGEPSPAAPLPAARPLTGEAALLSRILPRLALPSLAADGRVEVGPGDDAAVVRLPSDRLVVTTDTLVEGFDFLPHATTPAWIGRKAAVQNLADVAAMGARPLALVVALSAPADTPPGTLEQLSAALAEQAAADGAHVVGGDLGRADRLTLTVTALGAMGHGDTPVLRSGGRAGDVLAIGSDRLGRSAAGLALILAGRARVAPDGAVALEGIRTPGAADLVRHHDAPEVDLSLGWSAGRTAHAMMDLSDGLVRDGRRLAAASQVAIDLDPAALEDDVRVLAALADELGTDPATDPWDWVLHGGEEHAMLAAFAPGEVPVGFRPVGRLLPAGPAGPSLTLGGREVAGEGFDHFG</sequence>
<evidence type="ECO:0000313" key="3">
    <source>
        <dbReference type="EMBL" id="MBB5831177.1"/>
    </source>
</evidence>
<comment type="similarity">
    <text evidence="1">Belongs to the thiamine-monophosphate kinase family.</text>
</comment>
<feature type="binding site" evidence="1">
    <location>
        <position position="63"/>
    </location>
    <ligand>
        <name>Mg(2+)</name>
        <dbReference type="ChEBI" id="CHEBI:18420"/>
        <label>4</label>
    </ligand>
</feature>
<protein>
    <recommendedName>
        <fullName evidence="1">Thiamine-monophosphate kinase</fullName>
        <shortName evidence="1">TMP kinase</shortName>
        <shortName evidence="1">Thiamine-phosphate kinase</shortName>
        <ecNumber evidence="1">2.7.4.16</ecNumber>
    </recommendedName>
</protein>
<dbReference type="HAMAP" id="MF_02128">
    <property type="entry name" value="TMP_kinase"/>
    <property type="match status" value="1"/>
</dbReference>
<feature type="binding site" evidence="1">
    <location>
        <begin position="141"/>
        <end position="142"/>
    </location>
    <ligand>
        <name>ATP</name>
        <dbReference type="ChEBI" id="CHEBI:30616"/>
    </ligand>
</feature>
<keyword evidence="1" id="KW-0547">Nucleotide-binding</keyword>
<keyword evidence="1" id="KW-0067">ATP-binding</keyword>
<comment type="pathway">
    <text evidence="1">Cofactor biosynthesis; thiamine diphosphate biosynthesis; thiamine diphosphate from thiamine phosphate: step 1/1.</text>
</comment>
<dbReference type="InterPro" id="IPR036676">
    <property type="entry name" value="PurM-like_C_sf"/>
</dbReference>
<dbReference type="InterPro" id="IPR036921">
    <property type="entry name" value="PurM-like_N_sf"/>
</dbReference>
<dbReference type="Proteomes" id="UP000588158">
    <property type="component" value="Unassembled WGS sequence"/>
</dbReference>
<dbReference type="Pfam" id="PF00586">
    <property type="entry name" value="AIRS"/>
    <property type="match status" value="1"/>
</dbReference>
<keyword evidence="1" id="KW-0460">Magnesium</keyword>
<dbReference type="GO" id="GO:0009030">
    <property type="term" value="F:thiamine-phosphate kinase activity"/>
    <property type="evidence" value="ECO:0007669"/>
    <property type="project" value="UniProtKB-UniRule"/>
</dbReference>
<dbReference type="GO" id="GO:0009229">
    <property type="term" value="P:thiamine diphosphate biosynthetic process"/>
    <property type="evidence" value="ECO:0007669"/>
    <property type="project" value="UniProtKB-UniRule"/>
</dbReference>
<feature type="binding site" evidence="1">
    <location>
        <position position="72"/>
    </location>
    <ligand>
        <name>substrate</name>
    </ligand>
</feature>
<dbReference type="SUPFAM" id="SSF55326">
    <property type="entry name" value="PurM N-terminal domain-like"/>
    <property type="match status" value="1"/>
</dbReference>
<gene>
    <name evidence="1" type="primary">thiL</name>
    <name evidence="3" type="ORF">HNR70_000990</name>
</gene>
<feature type="domain" description="PurM-like N-terminal" evidence="2">
    <location>
        <begin position="47"/>
        <end position="159"/>
    </location>
</feature>
<feature type="binding site" evidence="1">
    <location>
        <position position="49"/>
    </location>
    <ligand>
        <name>Mg(2+)</name>
        <dbReference type="ChEBI" id="CHEBI:18420"/>
        <label>4</label>
    </ligand>
</feature>
<feature type="binding site" evidence="1">
    <location>
        <position position="64"/>
    </location>
    <ligand>
        <name>Mg(2+)</name>
        <dbReference type="ChEBI" id="CHEBI:18420"/>
        <label>1</label>
    </ligand>
</feature>
<evidence type="ECO:0000259" key="2">
    <source>
        <dbReference type="Pfam" id="PF00586"/>
    </source>
</evidence>
<keyword evidence="1 3" id="KW-0418">Kinase</keyword>
<feature type="binding site" evidence="1">
    <location>
        <position position="49"/>
    </location>
    <ligand>
        <name>Mg(2+)</name>
        <dbReference type="ChEBI" id="CHEBI:18420"/>
        <label>3</label>
    </ligand>
</feature>
<comment type="catalytic activity">
    <reaction evidence="1">
        <text>thiamine phosphate + ATP = thiamine diphosphate + ADP</text>
        <dbReference type="Rhea" id="RHEA:15913"/>
        <dbReference type="ChEBI" id="CHEBI:30616"/>
        <dbReference type="ChEBI" id="CHEBI:37575"/>
        <dbReference type="ChEBI" id="CHEBI:58937"/>
        <dbReference type="ChEBI" id="CHEBI:456216"/>
        <dbReference type="EC" id="2.7.4.16"/>
    </reaction>
</comment>
<dbReference type="Gene3D" id="3.30.1330.10">
    <property type="entry name" value="PurM-like, N-terminal domain"/>
    <property type="match status" value="1"/>
</dbReference>
<feature type="binding site" evidence="1">
    <location>
        <position position="249"/>
    </location>
    <ligand>
        <name>Mg(2+)</name>
        <dbReference type="ChEBI" id="CHEBI:18420"/>
        <label>5</label>
    </ligand>
</feature>
<organism evidence="3 4">
    <name type="scientific">Brachybacterium aquaticum</name>
    <dbReference type="NCBI Taxonomy" id="1432564"/>
    <lineage>
        <taxon>Bacteria</taxon>
        <taxon>Bacillati</taxon>
        <taxon>Actinomycetota</taxon>
        <taxon>Actinomycetes</taxon>
        <taxon>Micrococcales</taxon>
        <taxon>Dermabacteraceae</taxon>
        <taxon>Brachybacterium</taxon>
    </lineage>
</organism>
<dbReference type="PANTHER" id="PTHR30270">
    <property type="entry name" value="THIAMINE-MONOPHOSPHATE KINASE"/>
    <property type="match status" value="1"/>
</dbReference>
<comment type="miscellaneous">
    <text evidence="1">Reaction mechanism of ThiL seems to utilize a direct, inline transfer of the gamma-phosphate of ATP to TMP rather than a phosphorylated enzyme intermediate.</text>
</comment>
<feature type="binding site" evidence="1">
    <location>
        <position position="246"/>
    </location>
    <ligand>
        <name>Mg(2+)</name>
        <dbReference type="ChEBI" id="CHEBI:18420"/>
        <label>3</label>
    </ligand>
</feature>
<dbReference type="UniPathway" id="UPA00060">
    <property type="reaction ID" value="UER00142"/>
</dbReference>
<feature type="binding site" evidence="1">
    <location>
        <position position="94"/>
    </location>
    <ligand>
        <name>Mg(2+)</name>
        <dbReference type="ChEBI" id="CHEBI:18420"/>
        <label>2</label>
    </ligand>
</feature>
<reference evidence="3 4" key="1">
    <citation type="submission" date="2020-08" db="EMBL/GenBank/DDBJ databases">
        <title>Sequencing the genomes of 1000 actinobacteria strains.</title>
        <authorList>
            <person name="Klenk H.-P."/>
        </authorList>
    </citation>
    <scope>NUCLEOTIDE SEQUENCE [LARGE SCALE GENOMIC DNA]</scope>
    <source>
        <strain evidence="3 4">DSM 28796</strain>
    </source>
</reference>
<feature type="binding site" evidence="1">
    <location>
        <position position="65"/>
    </location>
    <ligand>
        <name>Mg(2+)</name>
        <dbReference type="ChEBI" id="CHEBI:18420"/>
        <label>2</label>
    </ligand>
</feature>
<dbReference type="NCBIfam" id="TIGR01379">
    <property type="entry name" value="thiL"/>
    <property type="match status" value="1"/>
</dbReference>
<dbReference type="CDD" id="cd02194">
    <property type="entry name" value="ThiL"/>
    <property type="match status" value="1"/>
</dbReference>
<dbReference type="GO" id="GO:0000287">
    <property type="term" value="F:magnesium ion binding"/>
    <property type="evidence" value="ECO:0007669"/>
    <property type="project" value="UniProtKB-UniRule"/>
</dbReference>
<comment type="function">
    <text evidence="1">Catalyzes the ATP-dependent phosphorylation of thiamine-monophosphate (TMP) to form thiamine-pyrophosphate (TPP), the active form of vitamin B1.</text>
</comment>
<comment type="caution">
    <text evidence="1">Lacks conserved residue(s) required for the propagation of feature annotation.</text>
</comment>
<name>A0A841AB55_9MICO</name>
<feature type="binding site" evidence="1">
    <location>
        <position position="168"/>
    </location>
    <ligand>
        <name>ATP</name>
        <dbReference type="ChEBI" id="CHEBI:30616"/>
    </ligand>
</feature>
<dbReference type="InterPro" id="IPR016188">
    <property type="entry name" value="PurM-like_N"/>
</dbReference>
<dbReference type="EC" id="2.7.4.16" evidence="1"/>
<keyword evidence="1" id="KW-0784">Thiamine biosynthesis</keyword>
<evidence type="ECO:0000256" key="1">
    <source>
        <dbReference type="HAMAP-Rule" id="MF_02128"/>
    </source>
</evidence>
<dbReference type="GO" id="GO:0005524">
    <property type="term" value="F:ATP binding"/>
    <property type="evidence" value="ECO:0007669"/>
    <property type="project" value="UniProtKB-UniRule"/>
</dbReference>
<feature type="binding site" evidence="1">
    <location>
        <position position="304"/>
    </location>
    <ligand>
        <name>substrate</name>
    </ligand>
</feature>
<dbReference type="SUPFAM" id="SSF56042">
    <property type="entry name" value="PurM C-terminal domain-like"/>
    <property type="match status" value="1"/>
</dbReference>
<evidence type="ECO:0000313" key="4">
    <source>
        <dbReference type="Proteomes" id="UP000588158"/>
    </source>
</evidence>
<dbReference type="PANTHER" id="PTHR30270:SF0">
    <property type="entry name" value="THIAMINE-MONOPHOSPHATE KINASE"/>
    <property type="match status" value="1"/>
</dbReference>
<keyword evidence="1 3" id="KW-0808">Transferase</keyword>
<keyword evidence="1" id="KW-0479">Metal-binding</keyword>
<dbReference type="InterPro" id="IPR006283">
    <property type="entry name" value="ThiL-like"/>
</dbReference>
<feature type="binding site" evidence="1">
    <location>
        <position position="94"/>
    </location>
    <ligand>
        <name>Mg(2+)</name>
        <dbReference type="ChEBI" id="CHEBI:18420"/>
        <label>3</label>
    </ligand>
</feature>
<dbReference type="EMBL" id="JACHLZ010000001">
    <property type="protein sequence ID" value="MBB5831177.1"/>
    <property type="molecule type" value="Genomic_DNA"/>
</dbReference>
<dbReference type="AlphaFoldDB" id="A0A841AB55"/>
<feature type="binding site" evidence="1">
    <location>
        <position position="142"/>
    </location>
    <ligand>
        <name>Mg(2+)</name>
        <dbReference type="ChEBI" id="CHEBI:18420"/>
        <label>1</label>
    </ligand>
</feature>
<accession>A0A841AB55</accession>
<comment type="caution">
    <text evidence="3">The sequence shown here is derived from an EMBL/GenBank/DDBJ whole genome shotgun (WGS) entry which is preliminary data.</text>
</comment>
<dbReference type="Gene3D" id="3.90.650.10">
    <property type="entry name" value="PurM-like C-terminal domain"/>
    <property type="match status" value="1"/>
</dbReference>
<feature type="binding site" evidence="1">
    <location>
        <position position="65"/>
    </location>
    <ligand>
        <name>Mg(2+)</name>
        <dbReference type="ChEBI" id="CHEBI:18420"/>
        <label>1</label>
    </ligand>
</feature>
<feature type="binding site" evidence="1">
    <location>
        <position position="248"/>
    </location>
    <ligand>
        <name>ATP</name>
        <dbReference type="ChEBI" id="CHEBI:30616"/>
    </ligand>
</feature>
<keyword evidence="4" id="KW-1185">Reference proteome</keyword>
<feature type="binding site" evidence="1">
    <location>
        <position position="349"/>
    </location>
    <ligand>
        <name>substrate</name>
    </ligand>
</feature>